<organism evidence="7 9">
    <name type="scientific">Ensifer adhaerens</name>
    <name type="common">Sinorhizobium morelense</name>
    <dbReference type="NCBI Taxonomy" id="106592"/>
    <lineage>
        <taxon>Bacteria</taxon>
        <taxon>Pseudomonadati</taxon>
        <taxon>Pseudomonadota</taxon>
        <taxon>Alphaproteobacteria</taxon>
        <taxon>Hyphomicrobiales</taxon>
        <taxon>Rhizobiaceae</taxon>
        <taxon>Sinorhizobium/Ensifer group</taxon>
        <taxon>Ensifer</taxon>
    </lineage>
</organism>
<dbReference type="KEGG" id="eah:FA04_13470"/>
<dbReference type="GeneID" id="29519419"/>
<gene>
    <name evidence="7" type="ORF">NE863_13790</name>
    <name evidence="8" type="ORF">P4B07_13680</name>
</gene>
<dbReference type="GO" id="GO:0005886">
    <property type="term" value="C:plasma membrane"/>
    <property type="evidence" value="ECO:0007669"/>
    <property type="project" value="UniProtKB-SubCell"/>
</dbReference>
<dbReference type="Proteomes" id="UP001055460">
    <property type="component" value="Chromosome"/>
</dbReference>
<evidence type="ECO:0000256" key="1">
    <source>
        <dbReference type="ARBA" id="ARBA00004651"/>
    </source>
</evidence>
<feature type="transmembrane region" description="Helical" evidence="6">
    <location>
        <begin position="100"/>
        <end position="119"/>
    </location>
</feature>
<evidence type="ECO:0000313" key="8">
    <source>
        <dbReference type="EMBL" id="WFP89614.1"/>
    </source>
</evidence>
<evidence type="ECO:0000256" key="6">
    <source>
        <dbReference type="SAM" id="Phobius"/>
    </source>
</evidence>
<keyword evidence="2" id="KW-1003">Cell membrane</keyword>
<dbReference type="Pfam" id="PF02653">
    <property type="entry name" value="BPD_transp_2"/>
    <property type="match status" value="1"/>
</dbReference>
<keyword evidence="10" id="KW-1185">Reference proteome</keyword>
<reference evidence="7" key="1">
    <citation type="submission" date="2022-06" db="EMBL/GenBank/DDBJ databases">
        <title>Physiological and biochemical characterization and genomic elucidation of a strain of the genus Ensifer adhaerens M8 that combines arsenic oxidation and chromium reduction.</title>
        <authorList>
            <person name="Li X."/>
            <person name="Yu c."/>
        </authorList>
    </citation>
    <scope>NUCLEOTIDE SEQUENCE</scope>
    <source>
        <strain evidence="7">M8</strain>
    </source>
</reference>
<evidence type="ECO:0000256" key="2">
    <source>
        <dbReference type="ARBA" id="ARBA00022475"/>
    </source>
</evidence>
<feature type="transmembrane region" description="Helical" evidence="6">
    <location>
        <begin position="254"/>
        <end position="270"/>
    </location>
</feature>
<sequence length="325" mass="33411">MSSAHSSASGQPASLVSRLNLQQYVVYLGFLAIFLFFAIVLRDSGFLTVRNLSNIMLQTAPVTIMAIGLVFVMSAGEIDLSIGSTVAVSALAAAVTINEYGLVAGVVAGIGAGVLIGLLNGALVAYVKLPSFLVTLATLGLFAGVSRSMTNLRSIPVTDSTFTGFFGSGSFLGVPSLIWWTLVAVVCGHVIYRETRFGAHVLATGDNSRAASVSGISVPRIRLAVLMISGGLAGLAGLLYAGRLQAAKYTLGETDLMTVIAAVIVGGTLLNGGKGTIIGALVGSLMMGMLNNGLILMGLSVSDQMIVRGLIILAAVAVSLREKSR</sequence>
<feature type="transmembrane region" description="Helical" evidence="6">
    <location>
        <begin position="126"/>
        <end position="145"/>
    </location>
</feature>
<protein>
    <submittedName>
        <fullName evidence="7">ABC transporter permease</fullName>
    </submittedName>
</protein>
<dbReference type="CDD" id="cd06579">
    <property type="entry name" value="TM_PBP1_transp_AraH_like"/>
    <property type="match status" value="1"/>
</dbReference>
<keyword evidence="3 6" id="KW-0812">Transmembrane</keyword>
<dbReference type="InterPro" id="IPR001851">
    <property type="entry name" value="ABC_transp_permease"/>
</dbReference>
<dbReference type="PANTHER" id="PTHR32196">
    <property type="entry name" value="ABC TRANSPORTER PERMEASE PROTEIN YPHD-RELATED-RELATED"/>
    <property type="match status" value="1"/>
</dbReference>
<dbReference type="EMBL" id="CP098807">
    <property type="protein sequence ID" value="USJ22380.1"/>
    <property type="molecule type" value="Genomic_DNA"/>
</dbReference>
<feature type="transmembrane region" description="Helical" evidence="6">
    <location>
        <begin position="24"/>
        <end position="41"/>
    </location>
</feature>
<keyword evidence="4 6" id="KW-1133">Transmembrane helix</keyword>
<accession>A0A9Q8Y4Y0</accession>
<dbReference type="AlphaFoldDB" id="A0A9Q8Y4Y0"/>
<feature type="transmembrane region" description="Helical" evidence="6">
    <location>
        <begin position="223"/>
        <end position="242"/>
    </location>
</feature>
<feature type="transmembrane region" description="Helical" evidence="6">
    <location>
        <begin position="62"/>
        <end position="94"/>
    </location>
</feature>
<reference evidence="8 10" key="2">
    <citation type="submission" date="2023-03" db="EMBL/GenBank/DDBJ databases">
        <title>Comparative genome and transcriptome analysis combination mining strategies for increasing vitamin B12 production of Ensifer adhaerens strain.</title>
        <authorList>
            <person name="Yongheng L."/>
        </authorList>
    </citation>
    <scope>NUCLEOTIDE SEQUENCE [LARGE SCALE GENOMIC DNA]</scope>
    <source>
        <strain evidence="8 10">Casida A-T305</strain>
    </source>
</reference>
<dbReference type="OrthoDB" id="192433at2"/>
<dbReference type="RefSeq" id="WP_034798931.1">
    <property type="nucleotide sequence ID" value="NZ_CAXURO020000001.1"/>
</dbReference>
<feature type="transmembrane region" description="Helical" evidence="6">
    <location>
        <begin position="305"/>
        <end position="321"/>
    </location>
</feature>
<dbReference type="Proteomes" id="UP001214094">
    <property type="component" value="Chromosome"/>
</dbReference>
<proteinExistence type="predicted"/>
<evidence type="ECO:0000256" key="4">
    <source>
        <dbReference type="ARBA" id="ARBA00022989"/>
    </source>
</evidence>
<feature type="transmembrane region" description="Helical" evidence="6">
    <location>
        <begin position="277"/>
        <end position="299"/>
    </location>
</feature>
<keyword evidence="5 6" id="KW-0472">Membrane</keyword>
<dbReference type="PANTHER" id="PTHR32196:SF72">
    <property type="entry name" value="RIBOSE IMPORT PERMEASE PROTEIN RBSC"/>
    <property type="match status" value="1"/>
</dbReference>
<comment type="subcellular location">
    <subcellularLocation>
        <location evidence="1">Cell membrane</location>
        <topology evidence="1">Multi-pass membrane protein</topology>
    </subcellularLocation>
</comment>
<evidence type="ECO:0000256" key="5">
    <source>
        <dbReference type="ARBA" id="ARBA00023136"/>
    </source>
</evidence>
<feature type="transmembrane region" description="Helical" evidence="6">
    <location>
        <begin position="165"/>
        <end position="192"/>
    </location>
</feature>
<name>A0A9Q8Y4Y0_ENSAD</name>
<dbReference type="GO" id="GO:0022857">
    <property type="term" value="F:transmembrane transporter activity"/>
    <property type="evidence" value="ECO:0007669"/>
    <property type="project" value="InterPro"/>
</dbReference>
<evidence type="ECO:0000313" key="10">
    <source>
        <dbReference type="Proteomes" id="UP001214094"/>
    </source>
</evidence>
<evidence type="ECO:0000313" key="9">
    <source>
        <dbReference type="Proteomes" id="UP001055460"/>
    </source>
</evidence>
<dbReference type="EMBL" id="CP121308">
    <property type="protein sequence ID" value="WFP89614.1"/>
    <property type="molecule type" value="Genomic_DNA"/>
</dbReference>
<evidence type="ECO:0000256" key="3">
    <source>
        <dbReference type="ARBA" id="ARBA00022692"/>
    </source>
</evidence>
<evidence type="ECO:0000313" key="7">
    <source>
        <dbReference type="EMBL" id="USJ22380.1"/>
    </source>
</evidence>